<dbReference type="OrthoDB" id="272403at2759"/>
<comment type="caution">
    <text evidence="2">The sequence shown here is derived from an EMBL/GenBank/DDBJ whole genome shotgun (WGS) entry which is preliminary data.</text>
</comment>
<feature type="compositionally biased region" description="Polar residues" evidence="1">
    <location>
        <begin position="476"/>
        <end position="497"/>
    </location>
</feature>
<proteinExistence type="predicted"/>
<reference evidence="2 3" key="1">
    <citation type="submission" date="2021-02" db="EMBL/GenBank/DDBJ databases">
        <title>Porcisia hertigi Genome sequencing and assembly.</title>
        <authorList>
            <person name="Almutairi H."/>
            <person name="Gatherer D."/>
        </authorList>
    </citation>
    <scope>NUCLEOTIDE SEQUENCE [LARGE SCALE GENOMIC DNA]</scope>
    <source>
        <strain evidence="2 3">C119</strain>
    </source>
</reference>
<accession>A0A836IDF8</accession>
<evidence type="ECO:0000313" key="3">
    <source>
        <dbReference type="Proteomes" id="UP000674318"/>
    </source>
</evidence>
<dbReference type="AlphaFoldDB" id="A0A836IDF8"/>
<feature type="compositionally biased region" description="Basic and acidic residues" evidence="1">
    <location>
        <begin position="462"/>
        <end position="475"/>
    </location>
</feature>
<keyword evidence="3" id="KW-1185">Reference proteome</keyword>
<evidence type="ECO:0000313" key="2">
    <source>
        <dbReference type="EMBL" id="KAG5495221.1"/>
    </source>
</evidence>
<dbReference type="RefSeq" id="XP_067754473.1">
    <property type="nucleotide sequence ID" value="XM_067898316.1"/>
</dbReference>
<organism evidence="2 3">
    <name type="scientific">Porcisia hertigi</name>
    <dbReference type="NCBI Taxonomy" id="2761500"/>
    <lineage>
        <taxon>Eukaryota</taxon>
        <taxon>Discoba</taxon>
        <taxon>Euglenozoa</taxon>
        <taxon>Kinetoplastea</taxon>
        <taxon>Metakinetoplastina</taxon>
        <taxon>Trypanosomatida</taxon>
        <taxon>Trypanosomatidae</taxon>
        <taxon>Leishmaniinae</taxon>
        <taxon>Porcisia</taxon>
    </lineage>
</organism>
<feature type="region of interest" description="Disordered" evidence="1">
    <location>
        <begin position="1008"/>
        <end position="1051"/>
    </location>
</feature>
<evidence type="ECO:0000256" key="1">
    <source>
        <dbReference type="SAM" id="MobiDB-lite"/>
    </source>
</evidence>
<dbReference type="GeneID" id="94288393"/>
<protein>
    <submittedName>
        <fullName evidence="2">Uncharacterized protein</fullName>
    </submittedName>
</protein>
<sequence>MALEAQKEELQRQVETVQQMRLSLHDASIAEGKVSQGDPKDERRLRSAPMVRRTVDAPTLTVLKSPNYPFTLCEEAPPAYLPPPVPYDVEGEVESLKQRVLQVQEDLQMYQNKHNRGGAPLSASQTLDFFSQSNTYAEMAWEVSSLQGLYRWVLSHSISHLWNCKEQLEYVLTEHGQDLPKTVEEMDASLQAYPFIAAVSILASDRQEVVAQERCRLRSSSRTFRDKVPARAVTAATSCYLSAEEKYMYQEFYNQSEHMLLLLSHALMIDKANGTTSTALKPRQNKTSTGQLSHFQSQDCGFLQDKGAALLPSVAVIGEMDIDTLATETFFALSAEREVITALMKVIQTRQERGECFEASATERERRRSAMVAVYGCVLSDMSLMAHQMNLIVEFIEHYEAWLRLHGYDNHDQLMNALSQRSAGTPWPTLDTDGDRGSRDGHSHFVPPTEMMTRYYRPPQKKASEVLGIERRRSASETGKSVTRSKASPVTNSSGSSPALRPPPTAAVHAKTAAAKVADAHSVVSPISALRGTLQRARNEVAGAFHALLIHATEAAGDKAAAGWDADRAIGRLWLTACVRYTVIKLLRHEWRALEVAKNMPTTEDTLLALVGGERALPHMNSTAAALCVVVQGMARLIMARSPPRSLIAEVPITVHIPNDVDNYAKAVSDVTNVVEQQRWGSLLDALWFQVDPSAASSGGLLFSAIAGEGEVTGPVPTNSQGAAHFLYIECIEMPSNAVTYGVASITMCYRLPRMSPAAKTSRRVAPTLASLSDAQPSSREGLSRYHLARRALSALSQVEAKGLLPCFACRLSEVSSVPLNQMIYITFDDGDTATVVDENHAPHLCMLPPAAMELRRLHAIVGMAPAPTRATDELYMAFEESVNFGSVGLLIAALLEDMAAPTPVSHDLYMAASTVREKAVSDIKRGVPPEEFEKVTTHPISIACGPEKVRVMSIQRESVANRNSILVRPFIAPLLRHIDDRISSLVLGEDTHSKFNKGLNNSSIRTQASGWKPRAAAEAELQSVTSRQTEMVGGDGRTSSSPSAVRPGRR</sequence>
<dbReference type="EMBL" id="JAFJZO010000033">
    <property type="protein sequence ID" value="KAG5495221.1"/>
    <property type="molecule type" value="Genomic_DNA"/>
</dbReference>
<feature type="region of interest" description="Disordered" evidence="1">
    <location>
        <begin position="422"/>
        <end position="506"/>
    </location>
</feature>
<feature type="region of interest" description="Disordered" evidence="1">
    <location>
        <begin position="26"/>
        <end position="45"/>
    </location>
</feature>
<name>A0A836IDF8_9TRYP</name>
<dbReference type="Proteomes" id="UP000674318">
    <property type="component" value="Unassembled WGS sequence"/>
</dbReference>
<gene>
    <name evidence="2" type="ORF">JKF63_02276</name>
</gene>
<feature type="compositionally biased region" description="Basic and acidic residues" evidence="1">
    <location>
        <begin position="433"/>
        <end position="443"/>
    </location>
</feature>
<dbReference type="KEGG" id="phet:94288393"/>